<organism evidence="2">
    <name type="scientific">marine sediment metagenome</name>
    <dbReference type="NCBI Taxonomy" id="412755"/>
    <lineage>
        <taxon>unclassified sequences</taxon>
        <taxon>metagenomes</taxon>
        <taxon>ecological metagenomes</taxon>
    </lineage>
</organism>
<proteinExistence type="predicted"/>
<dbReference type="AlphaFoldDB" id="A0A0F9ITA7"/>
<evidence type="ECO:0000313" key="2">
    <source>
        <dbReference type="EMBL" id="KKM23209.1"/>
    </source>
</evidence>
<feature type="non-terminal residue" evidence="2">
    <location>
        <position position="1"/>
    </location>
</feature>
<comment type="caution">
    <text evidence="2">The sequence shown here is derived from an EMBL/GenBank/DDBJ whole genome shotgun (WGS) entry which is preliminary data.</text>
</comment>
<reference evidence="2" key="1">
    <citation type="journal article" date="2015" name="Nature">
        <title>Complex archaea that bridge the gap between prokaryotes and eukaryotes.</title>
        <authorList>
            <person name="Spang A."/>
            <person name="Saw J.H."/>
            <person name="Jorgensen S.L."/>
            <person name="Zaremba-Niedzwiedzka K."/>
            <person name="Martijn J."/>
            <person name="Lind A.E."/>
            <person name="van Eijk R."/>
            <person name="Schleper C."/>
            <person name="Guy L."/>
            <person name="Ettema T.J."/>
        </authorList>
    </citation>
    <scope>NUCLEOTIDE SEQUENCE</scope>
</reference>
<dbReference type="InterPro" id="IPR006674">
    <property type="entry name" value="HD_domain"/>
</dbReference>
<gene>
    <name evidence="2" type="ORF">LCGC14_1617500</name>
</gene>
<dbReference type="Pfam" id="PF01966">
    <property type="entry name" value="HD"/>
    <property type="match status" value="1"/>
</dbReference>
<sequence length="80" mass="9307">TFIFIIGTSYMGFKYTLSPTSNLRCDFNKNKFIRSELITATALLHDIGHYHLSHSGENIFNDYICISGFLKKLIFPYFFL</sequence>
<dbReference type="EMBL" id="LAZR01013175">
    <property type="protein sequence ID" value="KKM23209.1"/>
    <property type="molecule type" value="Genomic_DNA"/>
</dbReference>
<accession>A0A0F9ITA7</accession>
<evidence type="ECO:0000259" key="1">
    <source>
        <dbReference type="Pfam" id="PF01966"/>
    </source>
</evidence>
<dbReference type="Gene3D" id="1.10.3210.10">
    <property type="entry name" value="Hypothetical protein af1432"/>
    <property type="match status" value="1"/>
</dbReference>
<dbReference type="SUPFAM" id="SSF109604">
    <property type="entry name" value="HD-domain/PDEase-like"/>
    <property type="match status" value="1"/>
</dbReference>
<protein>
    <recommendedName>
        <fullName evidence="1">HD domain-containing protein</fullName>
    </recommendedName>
</protein>
<name>A0A0F9ITA7_9ZZZZ</name>
<feature type="domain" description="HD" evidence="1">
    <location>
        <begin position="33"/>
        <end position="60"/>
    </location>
</feature>